<dbReference type="PROSITE" id="PS51464">
    <property type="entry name" value="SIS"/>
    <property type="match status" value="1"/>
</dbReference>
<evidence type="ECO:0000259" key="1">
    <source>
        <dbReference type="PROSITE" id="PS51464"/>
    </source>
</evidence>
<organism evidence="2 3">
    <name type="scientific">Ktedonosporobacter rubrisoli</name>
    <dbReference type="NCBI Taxonomy" id="2509675"/>
    <lineage>
        <taxon>Bacteria</taxon>
        <taxon>Bacillati</taxon>
        <taxon>Chloroflexota</taxon>
        <taxon>Ktedonobacteria</taxon>
        <taxon>Ktedonobacterales</taxon>
        <taxon>Ktedonosporobacteraceae</taxon>
        <taxon>Ktedonosporobacter</taxon>
    </lineage>
</organism>
<evidence type="ECO:0000313" key="2">
    <source>
        <dbReference type="EMBL" id="QBD79085.1"/>
    </source>
</evidence>
<accession>A0A4P6JUP8</accession>
<name>A0A4P6JUP8_KTERU</name>
<dbReference type="GO" id="GO:0097367">
    <property type="term" value="F:carbohydrate derivative binding"/>
    <property type="evidence" value="ECO:0007669"/>
    <property type="project" value="InterPro"/>
</dbReference>
<dbReference type="Gene3D" id="3.40.50.10490">
    <property type="entry name" value="Glucose-6-phosphate isomerase like protein, domain 1"/>
    <property type="match status" value="1"/>
</dbReference>
<dbReference type="EMBL" id="CP035758">
    <property type="protein sequence ID" value="QBD79085.1"/>
    <property type="molecule type" value="Genomic_DNA"/>
</dbReference>
<reference evidence="2 3" key="1">
    <citation type="submission" date="2019-01" db="EMBL/GenBank/DDBJ databases">
        <title>Ktedonosporobacter rubrisoli SCAWS-G2.</title>
        <authorList>
            <person name="Huang Y."/>
            <person name="Yan B."/>
        </authorList>
    </citation>
    <scope>NUCLEOTIDE SEQUENCE [LARGE SCALE GENOMIC DNA]</scope>
    <source>
        <strain evidence="2 3">SCAWS-G2</strain>
    </source>
</reference>
<sequence length="259" mass="28148">MIDHSAKEQAVEPITYLTEAIRVLQHIQENNAVIRTVADKAAETIARGNWVRLFGSGHSVLPTQDCFPRYGGYVGFYPIMDPRLMWTTVSGPGGAEELLWLERQENYINVFLRHNTWDANDMLIVVSHGGQNPAPVEMALAGKEAGLFVVAITSEDNHRNKPATHSSGKKIGDIADITIFNGVSSEDAVVSVPGVAGKVGGVSTLASIAIIQSIVSETALGLAQRGYKVKPFAAPNVEGLGPRHNEEVYEEFRSRLNRS</sequence>
<dbReference type="OrthoDB" id="9805185at2"/>
<dbReference type="GO" id="GO:0016853">
    <property type="term" value="F:isomerase activity"/>
    <property type="evidence" value="ECO:0007669"/>
    <property type="project" value="UniProtKB-KW"/>
</dbReference>
<feature type="domain" description="SIS" evidence="1">
    <location>
        <begin position="41"/>
        <end position="215"/>
    </location>
</feature>
<dbReference type="InterPro" id="IPR001347">
    <property type="entry name" value="SIS_dom"/>
</dbReference>
<dbReference type="NCBIfam" id="NF002805">
    <property type="entry name" value="PRK02947.1"/>
    <property type="match status" value="1"/>
</dbReference>
<dbReference type="Proteomes" id="UP000290365">
    <property type="component" value="Chromosome"/>
</dbReference>
<protein>
    <submittedName>
        <fullName evidence="2">Sugar isomerase domain-containing protein</fullName>
    </submittedName>
</protein>
<dbReference type="InterPro" id="IPR046348">
    <property type="entry name" value="SIS_dom_sf"/>
</dbReference>
<dbReference type="KEGG" id="kbs:EPA93_25105"/>
<dbReference type="GO" id="GO:1901135">
    <property type="term" value="P:carbohydrate derivative metabolic process"/>
    <property type="evidence" value="ECO:0007669"/>
    <property type="project" value="InterPro"/>
</dbReference>
<keyword evidence="2" id="KW-0413">Isomerase</keyword>
<dbReference type="Pfam" id="PF13580">
    <property type="entry name" value="SIS_2"/>
    <property type="match status" value="1"/>
</dbReference>
<evidence type="ECO:0000313" key="3">
    <source>
        <dbReference type="Proteomes" id="UP000290365"/>
    </source>
</evidence>
<gene>
    <name evidence="2" type="ORF">EPA93_25105</name>
</gene>
<dbReference type="SUPFAM" id="SSF53697">
    <property type="entry name" value="SIS domain"/>
    <property type="match status" value="1"/>
</dbReference>
<dbReference type="AlphaFoldDB" id="A0A4P6JUP8"/>
<proteinExistence type="predicted"/>
<keyword evidence="3" id="KW-1185">Reference proteome</keyword>